<dbReference type="Proteomes" id="UP001291623">
    <property type="component" value="Unassembled WGS sequence"/>
</dbReference>
<organism evidence="1 2">
    <name type="scientific">Anisodus tanguticus</name>
    <dbReference type="NCBI Taxonomy" id="243964"/>
    <lineage>
        <taxon>Eukaryota</taxon>
        <taxon>Viridiplantae</taxon>
        <taxon>Streptophyta</taxon>
        <taxon>Embryophyta</taxon>
        <taxon>Tracheophyta</taxon>
        <taxon>Spermatophyta</taxon>
        <taxon>Magnoliopsida</taxon>
        <taxon>eudicotyledons</taxon>
        <taxon>Gunneridae</taxon>
        <taxon>Pentapetalae</taxon>
        <taxon>asterids</taxon>
        <taxon>lamiids</taxon>
        <taxon>Solanales</taxon>
        <taxon>Solanaceae</taxon>
        <taxon>Solanoideae</taxon>
        <taxon>Hyoscyameae</taxon>
        <taxon>Anisodus</taxon>
    </lineage>
</organism>
<evidence type="ECO:0000313" key="1">
    <source>
        <dbReference type="EMBL" id="KAK4349280.1"/>
    </source>
</evidence>
<dbReference type="EMBL" id="JAVYJV010000017">
    <property type="protein sequence ID" value="KAK4349280.1"/>
    <property type="molecule type" value="Genomic_DNA"/>
</dbReference>
<reference evidence="1" key="1">
    <citation type="submission" date="2023-12" db="EMBL/GenBank/DDBJ databases">
        <title>Genome assembly of Anisodus tanguticus.</title>
        <authorList>
            <person name="Wang Y.-J."/>
        </authorList>
    </citation>
    <scope>NUCLEOTIDE SEQUENCE</scope>
    <source>
        <strain evidence="1">KB-2021</strain>
        <tissue evidence="1">Leaf</tissue>
    </source>
</reference>
<sequence length="159" mass="18674">MPHFDVFESGNDYSWSLKYRIDSLEVRSSSLSVMARERNDQELFVALYIPHQSGLVRRLGGKKRRLHESSAIIRQVKEVKSYLHVAKSSQKSELSQYQGYPKLVCYGEDDFYDYHWDYHKNDVVVCSSSQQCMYLLVKATISVHFHGYFVYDYSDYSLV</sequence>
<comment type="caution">
    <text evidence="1">The sequence shown here is derived from an EMBL/GenBank/DDBJ whole genome shotgun (WGS) entry which is preliminary data.</text>
</comment>
<proteinExistence type="predicted"/>
<name>A0AAE1RBU7_9SOLA</name>
<gene>
    <name evidence="1" type="ORF">RND71_032035</name>
</gene>
<dbReference type="AlphaFoldDB" id="A0AAE1RBU7"/>
<accession>A0AAE1RBU7</accession>
<keyword evidence="2" id="KW-1185">Reference proteome</keyword>
<evidence type="ECO:0000313" key="2">
    <source>
        <dbReference type="Proteomes" id="UP001291623"/>
    </source>
</evidence>
<protein>
    <submittedName>
        <fullName evidence="1">Uncharacterized protein</fullName>
    </submittedName>
</protein>